<feature type="chain" id="PRO_5003837797" evidence="1">
    <location>
        <begin position="23"/>
        <end position="522"/>
    </location>
</feature>
<dbReference type="Proteomes" id="UP000266841">
    <property type="component" value="Unassembled WGS sequence"/>
</dbReference>
<evidence type="ECO:0000313" key="2">
    <source>
        <dbReference type="EMBL" id="EJK75228.1"/>
    </source>
</evidence>
<comment type="caution">
    <text evidence="2">The sequence shown here is derived from an EMBL/GenBank/DDBJ whole genome shotgun (WGS) entry which is preliminary data.</text>
</comment>
<protein>
    <submittedName>
        <fullName evidence="2">Uncharacterized protein</fullName>
    </submittedName>
</protein>
<proteinExistence type="predicted"/>
<dbReference type="AlphaFoldDB" id="K0T964"/>
<accession>K0T964</accession>
<feature type="signal peptide" evidence="1">
    <location>
        <begin position="1"/>
        <end position="22"/>
    </location>
</feature>
<dbReference type="EMBL" id="AGNL01003054">
    <property type="protein sequence ID" value="EJK75228.1"/>
    <property type="molecule type" value="Genomic_DNA"/>
</dbReference>
<keyword evidence="3" id="KW-1185">Reference proteome</keyword>
<evidence type="ECO:0000313" key="3">
    <source>
        <dbReference type="Proteomes" id="UP000266841"/>
    </source>
</evidence>
<dbReference type="OMA" id="WHEYEAL"/>
<reference evidence="2 3" key="1">
    <citation type="journal article" date="2012" name="Genome Biol.">
        <title>Genome and low-iron response of an oceanic diatom adapted to chronic iron limitation.</title>
        <authorList>
            <person name="Lommer M."/>
            <person name="Specht M."/>
            <person name="Roy A.S."/>
            <person name="Kraemer L."/>
            <person name="Andreson R."/>
            <person name="Gutowska M.A."/>
            <person name="Wolf J."/>
            <person name="Bergner S.V."/>
            <person name="Schilhabel M.B."/>
            <person name="Klostermeier U.C."/>
            <person name="Beiko R.G."/>
            <person name="Rosenstiel P."/>
            <person name="Hippler M."/>
            <person name="Laroche J."/>
        </authorList>
    </citation>
    <scope>NUCLEOTIDE SEQUENCE [LARGE SCALE GENOMIC DNA]</scope>
    <source>
        <strain evidence="2 3">CCMP1005</strain>
    </source>
</reference>
<organism evidence="2 3">
    <name type="scientific">Thalassiosira oceanica</name>
    <name type="common">Marine diatom</name>
    <dbReference type="NCBI Taxonomy" id="159749"/>
    <lineage>
        <taxon>Eukaryota</taxon>
        <taxon>Sar</taxon>
        <taxon>Stramenopiles</taxon>
        <taxon>Ochrophyta</taxon>
        <taxon>Bacillariophyta</taxon>
        <taxon>Coscinodiscophyceae</taxon>
        <taxon>Thalassiosirophycidae</taxon>
        <taxon>Thalassiosirales</taxon>
        <taxon>Thalassiosiraceae</taxon>
        <taxon>Thalassiosira</taxon>
    </lineage>
</organism>
<name>K0T964_THAOC</name>
<keyword evidence="1" id="KW-0732">Signal</keyword>
<dbReference type="OrthoDB" id="48344at2759"/>
<sequence length="522" mass="58821">MQVKRPLLFGFTILLFTAITFREEVSTLSSDGATIVAWAAPRMFEAVAEVTGNGTQPATTIAVDTTPKPVNTLVHFDPYFMGGFRNQHMRFVAFVAFAKKHNIKQVLLQSLRWCDPENKFRSIAHENIFDVDYWNEHAESYGLPLLVHYDPDVLEVVVKGSGEAIRCFNETSSLYSGLDEALLRSHMTNLRRTDIWKMMGQGPFKHCRRDMRRENDPDRIINHARQDDSTNATYQYTFLVPHGGLKSSGRLWHEYEALQNGRTETKNVTVRNTIHETYPEHVDIEKAVYKLMRPSAPIRSVIRDTVKSSLPNDKNDPHLLALHPRVEPNMLVHRCAKLMEPHLSKIFDRIRNFTHLCSSDANLNLTTCNFDAVFVAIGAPQIEGAAALKSKGTKNELERIMIENSETLHEARAHGVFGSIPMFESGTDSARQVKLHVVSRVNGTSSVKVMPAEHTGVLELIASILNFFTAVEADTFIGVRGSSYSTDVISVRWYLKKGDNYIVGRTGIKQLYGPAPPHSCNR</sequence>
<gene>
    <name evidence="2" type="ORF">THAOC_03054</name>
</gene>
<evidence type="ECO:0000256" key="1">
    <source>
        <dbReference type="SAM" id="SignalP"/>
    </source>
</evidence>